<dbReference type="OrthoDB" id="2963168at2759"/>
<name>A0A067PRB3_9AGAM</name>
<reference evidence="3" key="1">
    <citation type="journal article" date="2014" name="Proc. Natl. Acad. Sci. U.S.A.">
        <title>Extensive sampling of basidiomycete genomes demonstrates inadequacy of the white-rot/brown-rot paradigm for wood decay fungi.</title>
        <authorList>
            <person name="Riley R."/>
            <person name="Salamov A.A."/>
            <person name="Brown D.W."/>
            <person name="Nagy L.G."/>
            <person name="Floudas D."/>
            <person name="Held B.W."/>
            <person name="Levasseur A."/>
            <person name="Lombard V."/>
            <person name="Morin E."/>
            <person name="Otillar R."/>
            <person name="Lindquist E.A."/>
            <person name="Sun H."/>
            <person name="LaButti K.M."/>
            <person name="Schmutz J."/>
            <person name="Jabbour D."/>
            <person name="Luo H."/>
            <person name="Baker S.E."/>
            <person name="Pisabarro A.G."/>
            <person name="Walton J.D."/>
            <person name="Blanchette R.A."/>
            <person name="Henrissat B."/>
            <person name="Martin F."/>
            <person name="Cullen D."/>
            <person name="Hibbett D.S."/>
            <person name="Grigoriev I.V."/>
        </authorList>
    </citation>
    <scope>NUCLEOTIDE SEQUENCE [LARGE SCALE GENOMIC DNA]</scope>
    <source>
        <strain evidence="3">MUCL 33604</strain>
    </source>
</reference>
<dbReference type="SUPFAM" id="SSF53067">
    <property type="entry name" value="Actin-like ATPase domain"/>
    <property type="match status" value="2"/>
</dbReference>
<evidence type="ECO:0000313" key="3">
    <source>
        <dbReference type="Proteomes" id="UP000027265"/>
    </source>
</evidence>
<feature type="compositionally biased region" description="Low complexity" evidence="1">
    <location>
        <begin position="49"/>
        <end position="59"/>
    </location>
</feature>
<feature type="region of interest" description="Disordered" evidence="1">
    <location>
        <begin position="47"/>
        <end position="92"/>
    </location>
</feature>
<dbReference type="AlphaFoldDB" id="A0A067PRB3"/>
<keyword evidence="3" id="KW-1185">Reference proteome</keyword>
<dbReference type="PANTHER" id="PTHR42749">
    <property type="entry name" value="CELL SHAPE-DETERMINING PROTEIN MREB"/>
    <property type="match status" value="1"/>
</dbReference>
<proteinExistence type="predicted"/>
<organism evidence="2 3">
    <name type="scientific">Jaapia argillacea MUCL 33604</name>
    <dbReference type="NCBI Taxonomy" id="933084"/>
    <lineage>
        <taxon>Eukaryota</taxon>
        <taxon>Fungi</taxon>
        <taxon>Dikarya</taxon>
        <taxon>Basidiomycota</taxon>
        <taxon>Agaricomycotina</taxon>
        <taxon>Agaricomycetes</taxon>
        <taxon>Agaricomycetidae</taxon>
        <taxon>Jaapiales</taxon>
        <taxon>Jaapiaceae</taxon>
        <taxon>Jaapia</taxon>
    </lineage>
</organism>
<feature type="region of interest" description="Disordered" evidence="1">
    <location>
        <begin position="341"/>
        <end position="362"/>
    </location>
</feature>
<dbReference type="InterPro" id="IPR043129">
    <property type="entry name" value="ATPase_NBD"/>
</dbReference>
<feature type="compositionally biased region" description="Pro residues" evidence="1">
    <location>
        <begin position="60"/>
        <end position="78"/>
    </location>
</feature>
<accession>A0A067PRB3</accession>
<dbReference type="CDD" id="cd10170">
    <property type="entry name" value="ASKHA_NBD_HSP70"/>
    <property type="match status" value="1"/>
</dbReference>
<evidence type="ECO:0000313" key="2">
    <source>
        <dbReference type="EMBL" id="KDQ53847.1"/>
    </source>
</evidence>
<dbReference type="HOGENOM" id="CLU_385896_0_0_1"/>
<dbReference type="InParanoid" id="A0A067PRB3"/>
<gene>
    <name evidence="2" type="ORF">JAAARDRAFT_80474</name>
</gene>
<protein>
    <submittedName>
        <fullName evidence="2">Uncharacterized protein</fullName>
    </submittedName>
</protein>
<dbReference type="EMBL" id="KL197731">
    <property type="protein sequence ID" value="KDQ53847.1"/>
    <property type="molecule type" value="Genomic_DNA"/>
</dbReference>
<evidence type="ECO:0000256" key="1">
    <source>
        <dbReference type="SAM" id="MobiDB-lite"/>
    </source>
</evidence>
<dbReference type="Proteomes" id="UP000027265">
    <property type="component" value="Unassembled WGS sequence"/>
</dbReference>
<dbReference type="PANTHER" id="PTHR42749:SF1">
    <property type="entry name" value="CELL SHAPE-DETERMINING PROTEIN MREB"/>
    <property type="match status" value="1"/>
</dbReference>
<sequence>MKQTAKYLISPDNDSDLYWDFGNSTTGTELKVRYSNMAGNRFWHFIRAPTPSTDTSPQPTTSPRPPPPIVPHDPPPSNAPNDSPKVSQPDREEKKALIFSMDVGTISSVVSFLRPDDAAPVPVSNWPLSNANVRAVPSVMTFNPGGKILYGRESEPAGGPNVVAGFKRKVLQLWSADQANDIIPGHSIASVYEDWIRFLFLRAKEVFEKNKRGSDRENDWKERLLIFAIPNSWTLTEQTILRDTIVAAGCVEDKNNVRFVTESDAVLHHLIHNKGLKFEDNKEFIICDAGGSTIEVALYQVKRASPLMITQKAKAPSSTVKLDLFKAYTQYATELQGTMVKPQEGEDQEEDFGDEAGEEKEDPLQDCVDTIQTAIDQIAEGNAPKTLILMGGFFNIPRVYDDLRGHYEGKGMAVAKRAEQSAVADGALYFYRCNAVVAHAAPFGYGCSVLVSAKANKNGIEGRKVLRFPNGLFVEGGWSPIIVYGQLVQEGERSKRMFYTKTYASRYAELSKVEVDLYARGREGNPDWVFDKNGNLMKGFWTVATIQVDFSELEGKLEKVNRRNGIPFYKLEFEVEILFGSQSLQATVFWGEGGKFMKETSFAPPADASDKFKHTR</sequence>
<feature type="compositionally biased region" description="Acidic residues" evidence="1">
    <location>
        <begin position="345"/>
        <end position="361"/>
    </location>
</feature>
<dbReference type="Gene3D" id="3.30.420.40">
    <property type="match status" value="2"/>
</dbReference>